<dbReference type="GO" id="GO:0005829">
    <property type="term" value="C:cytosol"/>
    <property type="evidence" value="ECO:0007669"/>
    <property type="project" value="TreeGrafter"/>
</dbReference>
<comment type="caution">
    <text evidence="6">The sequence shown here is derived from an EMBL/GenBank/DDBJ whole genome shotgun (WGS) entry which is preliminary data.</text>
</comment>
<comment type="cofactor">
    <cofactor evidence="1">
        <name>pantetheine 4'-phosphate</name>
        <dbReference type="ChEBI" id="CHEBI:47942"/>
    </cofactor>
</comment>
<dbReference type="CDD" id="cd19540">
    <property type="entry name" value="LCL_NRPS-like"/>
    <property type="match status" value="2"/>
</dbReference>
<dbReference type="NCBIfam" id="TIGR01733">
    <property type="entry name" value="AA-adenyl-dom"/>
    <property type="match status" value="4"/>
</dbReference>
<keyword evidence="3" id="KW-0597">Phosphoprotein</keyword>
<dbReference type="InterPro" id="IPR020845">
    <property type="entry name" value="AMP-binding_CS"/>
</dbReference>
<feature type="domain" description="Carrier" evidence="5">
    <location>
        <begin position="3192"/>
        <end position="3269"/>
    </location>
</feature>
<dbReference type="FunFam" id="3.40.50.12780:FF:000012">
    <property type="entry name" value="Non-ribosomal peptide synthetase"/>
    <property type="match status" value="2"/>
</dbReference>
<dbReference type="Pfam" id="PF00668">
    <property type="entry name" value="Condensation"/>
    <property type="match status" value="4"/>
</dbReference>
<sequence length="4638" mass="487731">MTDVVHVATRSDVPAIVFGPRRVSYAEFGARVDSLARHLISLGVGPDVAVAVAIPRSVELLVAIHGIVAAGGHYVPLDIDAPSDRTRYMLDTADARLALVAAGSAVELPVDVTAVVVDTTTEVDLATAPVTDDERRAPLAPADAAYTLFTSGSTGRPKGVTVSHAAIVNRLEWMRDWYSIKDSDVFVQKTPVTFDVSVWELFLPFAVGATLVVAEPDRHGDPRYLAELITAEKVSVIHFVPSMLSVFLDVLGDRVGDLSSLRLTFTSGEALTAPVAQALVAALPHNELHNLYGPTEAAVDVTAHQVRAGETSVPIGVPVPSTTTFVLDSRLQLVPSGVPGELYLGGVQLARGYASQPALTAERFVASPFAAPARGDAPDGDSTAGDSAGGTEGFGDPGERLYRTGDLVRWNARGQLEYLGRTDFQVKLRGQRLELGEVESVLMSAPGVLHAAATVAKVSGQAHLVAYLAPASVDVDAVKSVVAQALPAYMRPTVWMTLEQLPLNSAGKVARRKLPVPELTVEEFAAPESDAETSIAAIVADVLGTDRVSVTQSFFDLGGNSLSAARVAARVADLLDVDVSVGDLFDAPSVRALAGLVSGRGRSVPRVTAMPRPERLPLSTAQSRMWFINQFDTASAAYNIPMALRLTGALDLDALEAAVGDVVANHEILRTTYPSDEQGPLQLVTDPDSARARLDWRAVETDEELFVSATTGFDVASEFPLRGRVLRRGDDTVDVVLTVHHIAFDGESTPVFVRDLLGSYLSRTNAAPPVAAPAVQYADFALWQREYLGAADDPGTPMGRQLDHWRAVLADLPAVTDLPMDRPRPAVLDTAAAVESVTVDDALVTALDDLARNRDVTLFMVLHAALAVTVARLAATRDVVIGTPIAGRPDAALHDLVGMFVNTLVLRTAVDPASTMDDLIATIRATDLDAFAHADVQFDDLIEELAPERSTSYPPLVQIAYTLAAAGGRPEEIDRVEFSDLSAEPLGVATPTAKFDLTVSVSERTGSSPMRADFLYATSLFDAATIRRVAEVWLQVIAAMATDPAVPVGDIDIVGIDAATLSAPSRNSVGEVTPAADGGVTEPVTLTELLTRRDLDPHRPALIHDGAEISYAEFEDRTDRLARRLISRGVGPGDVVAVGLERSIGSVVAVFGVIKAGAAYVPIDPAYPSDRIDFMVADSGVRLGITDASTRARLGESSCEWLELGSLDDQAVAGGPVTDAERRRPVRLDDLAYLVYTSGSTGRPKAVGVPHRGIANFVAALTEVTGTPAQAPDTRVLHVASPSFDASVLEMMWSIAVGHTLVVAPAAEYAGDALGRILERDRVTDTLITPTVLATVDPRRGRTVRNLVTGGEACPPELIARWATPESGRRMYNFYGPSEATVWATTGRSEPGAPVTIGRAVRGFTAHVLDGRLHPVPQGVVGELYLSTGDSLARGYLGRPGLTASSFVADPFAREPGRRMYATGDLVRITATGEIEFAGRADHQVKINGQRVELGEIESVLGDQPGVGSVVVTGVDDDHGRTRLVAYIVADDTTGDRRLDADAVLAGAADRLAGHMIPHSAMVLDELPVTPGGKLDRRALPTPEFTTPADGYVAPATTAEETLVAIVAGLLGLETVSVTESFFALGGDSIMSIQLASAAKAAGLPLSPREIFEQKTIRAMARVASAGGDRAPMLAEPTGDPAGRVDLPPIVSWLVDAAPTPADLADFNQSMVLTAPAGLTVAHLGDVLGALVDAHPMLGARLEPAGGAQTGDTQTGDTQTGDTWTLTAGTPFDADASIVALSTDTAVGEPGFADALADAHAQAAGRLDPAAGRLVAATIVSGATTRESAPAEPGAPARIVLVIHHLGVDAVSWPILIEDLLTVHAQLTAGQPVAVRAEETSQRAWQGALTAQLDARRTEAGYWLDRSPAEPTDFGAPLDPDRDRYGTLTSIVHRVEPAIVDPLTTTVPEAFSASVVDVLLGTLARAVRSWQRDRDIADAAPVTVLTEGHGRYEDVLLAGPEPRRADLSRTVGWFTSIAPLALDPADDVVHAIKAAKEERLGMPDSGIGFGLLRYAAAVGDPTDPVAQLRSRPLPTIAFNYLGTRGATGRSEAPTAPGEVDTPTSGAAALAGAAFLPAPDAPFLPAAVSDGVAAMSVLTVNASTGASPDGRVLSADLQFPAAILSPEDVRDIARRWTAELADVVRLVADGVDVGRSPADVPGADVTQHDLDTVAQRFPGAQVWALSPLQRGLYFQSQLAGTDQLDVYVTQAVLHLDGDVDLDRLRTAVVALLDHHRTLKSGFVRVPSGHVVTVVPETVPLRWRVIDVPAAGDDDLRAAVDEVSAAERTEPFDLADPPLLRAVVVRHAQGTSVVITNHHILFDGWSGPLVLADLLALYATGSPFTGQGTGERTDFADYLARIADTDLDAGLAAWARVLGPVTEPTLVAPGLTGTSVEDGENRTAAEHLPREHRWVLEPDLVAALERTARQSGSTMATTLQLAWAVLLSRLTDNRVVTFGETVSGRPAGLDGVESMVGLFINTLPAVVDVDPDATIAEVLGRLQSDKTAVLDHQHIGLPEILTAVGHPQLFDTLTVHESYPVDNDSLAGGAASAAVGLSIRDVEVSDATHYPLNLATSPTASGIAVRLTYLPDAFTDDEVAVFARSLVRILQTIADNAQTPIADIPPMSTVDEARLDTWSAGPDLTPAGTHVADLLLERIAASPDAIAVQGRFGEATYAELGNRVSVLARRLVGLGVGPEVAVGVCIPRSTEMIVAVHAILAAGGQFVPMDPAAPADRIDYLARTAGVAAVLIGPGPSPAGIEALDPEVTVLTVDDDSDAAVPLFSPAERVSAVDGANPAYTIFTSGSTGRPKGVTVSHQTLRAHLDYDRGAYEFGPDDVFLQVLELTFDPSVGEILRPPLSGGRLVVMEPGAHRDPVAVLRHLADFGVTSATLVPSMLAVLTEVAEPEQLRGLTRLRHLHTGGEALPQSVAETVRELIPHAPVSNQYGPTEATIYATVARVSGDSVAIGRPVANTTALVLDHRLRPVPPGFTGELYLGGVQLARGYTSRPALTAERFVPNPYGAPGSRLYRTGDLVRWRADGELEYEGRTDFQVKLRGQRIELGEIESALMSAPGVVYAAAAVVETPAGQQLVAYLTPSSVDLDAVKHAVAQSLPEFMRPGMWMLLEEMPLSSAGKIVRQQLPAPTVDAAAIVPVAGARESAAAAVFAELLSMSAENVGATTNFFDIGGNSLSAMRAAARLGDALGADVTVRDVFEAPTPRLLAERLADRTGGLPPIAAVTPRPDRIPLSYAQQRMWFINRFDPTLAAYNIPAVMRLTGALDPEALGAAIADVVARHEILRTTYPEVGGMPVQVIAPVSDIATRLDHEFVPAADGRDPGAVVGSAVTAGFDLTADWPVRTRLLEIETSSGTTEYVLAVVLHHVASDGESLGPLVTDLTTAYLARTAGEQPRFEPLPVQYADYAIWQRRALGDVDDATSAMGAQLDYWTAHLAGMPDLLELPTDRPRPAVASQRGARVSFTIPADVTARIDTVADEFGATPFMVLHAALAVLLADLSGTDDVAVGTPIAGRGAAVLDPLVGMFVNTLVLRTAHAGADTFADVLDRVRRVDLDAFAHADLPFETLVDRLNPVRSESFAPLTQVWLTLDQSVVPELAGQSLSADLGDIAVTPLDAGEVPAKVDLLFSVAKAGAGETWTAALQYATDLFTESTAAGFTARFVNLLDALTATPGAPVAAAPILLAGEAESLVPVRGGEAAEPVLLGDLFTEAGTRYRRRTAVVDASGATLSYSALHARSNRLARWLIGRGVGPETLVALAIPRSVDLLVAIWAVAKTGGGYVPIDPDYPAERVATMVEDAGARLGLSVTAVGALPDEGFEWLRLDDTSVVAELDATSEAAVEPGEQAGPVRTDNVAYVIYTSGSTGRPKGVAVSHSGLRNFAIAKSRALGVEDGAVVLGFASPSFDASVLEYLLATVNGGTLAYRPSTAVGGAELQEFMQRHEVATTFLTPSVLSTLDPTALPSLQAVSVGGEAVPQSVMDAWAPHTRIHNGYGPTETTIMIAVGEAATPGEPVRLGGPLPGVEFLVLDAHLRPVPVGVAGELYVLGPALSRGYLDKPGLTAARFVASPYAGAGRRMYRTGDVVRWRESRSGGLTLEYSGRSDDQVKLRGLRIELGEIEAALRSAPEVRSAVVVGVGSSGTPSSVAASLAAYVVGGGVQVDALRGLLSAQLPAHMVPASITVLDEFPLTPVGKLDRAALPAPEVAPTEFVAPGTPVEQAIADAYAEVLGVERVGATDSFFDLGGNSLSATRVKAALRDRNGFDIELAWLFNDPTVRGLARRLADGNAVSSDVVITLRGEGARAPLFCVHPAGGLAWFYGGLAPYLRDRPIYGLQDPHVVTGEPSVTDARELARRYVEEIRRVQPHGPYHLLGWSVGGVIAHAMATHLVGLGEGVAYLGIMDSRPEDEPVITGHDRPSPAGDEPGDIVVADAPGSTVAETIEPDASTVVDVLGGWRDLFDLGDDVQASTSEEVTAIIRQQISGMGLLAEDQVERIMDSFDSSTQVVLDYRPDVFAGDMHVFTATEDKDDPSLLAGAWRPYVTGAIDNVDVATHHLGMANADALSVIGPTLDDQLSRVDGSAGQGAE</sequence>
<organism evidence="6 7">
    <name type="scientific">Gordonia terrae</name>
    <dbReference type="NCBI Taxonomy" id="2055"/>
    <lineage>
        <taxon>Bacteria</taxon>
        <taxon>Bacillati</taxon>
        <taxon>Actinomycetota</taxon>
        <taxon>Actinomycetes</taxon>
        <taxon>Mycobacteriales</taxon>
        <taxon>Gordoniaceae</taxon>
        <taxon>Gordonia</taxon>
    </lineage>
</organism>
<dbReference type="InterPro" id="IPR036736">
    <property type="entry name" value="ACP-like_sf"/>
</dbReference>
<feature type="compositionally biased region" description="Low complexity" evidence="4">
    <location>
        <begin position="1745"/>
        <end position="1762"/>
    </location>
</feature>
<evidence type="ECO:0000256" key="4">
    <source>
        <dbReference type="SAM" id="MobiDB-lite"/>
    </source>
</evidence>
<evidence type="ECO:0000259" key="5">
    <source>
        <dbReference type="PROSITE" id="PS50075"/>
    </source>
</evidence>
<feature type="domain" description="Carrier" evidence="5">
    <location>
        <begin position="1594"/>
        <end position="1668"/>
    </location>
</feature>
<dbReference type="InterPro" id="IPR000873">
    <property type="entry name" value="AMP-dep_synth/lig_dom"/>
</dbReference>
<dbReference type="PROSITE" id="PS00455">
    <property type="entry name" value="AMP_BINDING"/>
    <property type="match status" value="2"/>
</dbReference>
<dbReference type="Gene3D" id="1.10.1200.10">
    <property type="entry name" value="ACP-like"/>
    <property type="match status" value="3"/>
</dbReference>
<evidence type="ECO:0000256" key="2">
    <source>
        <dbReference type="ARBA" id="ARBA00022450"/>
    </source>
</evidence>
<dbReference type="RefSeq" id="WP_101821604.1">
    <property type="nucleotide sequence ID" value="NZ_PKJC01000019.1"/>
</dbReference>
<dbReference type="PROSITE" id="PS00012">
    <property type="entry name" value="PHOSPHOPANTETHEINE"/>
    <property type="match status" value="3"/>
</dbReference>
<feature type="domain" description="Carrier" evidence="5">
    <location>
        <begin position="4264"/>
        <end position="4339"/>
    </location>
</feature>
<dbReference type="InterPro" id="IPR045851">
    <property type="entry name" value="AMP-bd_C_sf"/>
</dbReference>
<proteinExistence type="predicted"/>
<dbReference type="Pfam" id="PF13193">
    <property type="entry name" value="AMP-binding_C"/>
    <property type="match status" value="3"/>
</dbReference>
<gene>
    <name evidence="6" type="ORF">CYJ73_19595</name>
</gene>
<dbReference type="FunFam" id="3.40.50.980:FF:000001">
    <property type="entry name" value="Non-ribosomal peptide synthetase"/>
    <property type="match status" value="2"/>
</dbReference>
<feature type="compositionally biased region" description="Low complexity" evidence="4">
    <location>
        <begin position="371"/>
        <end position="386"/>
    </location>
</feature>
<feature type="region of interest" description="Disordered" evidence="4">
    <location>
        <begin position="1742"/>
        <end position="1762"/>
    </location>
</feature>
<dbReference type="PROSITE" id="PS50075">
    <property type="entry name" value="CARRIER"/>
    <property type="match status" value="4"/>
</dbReference>
<dbReference type="NCBIfam" id="NF003417">
    <property type="entry name" value="PRK04813.1"/>
    <property type="match status" value="5"/>
</dbReference>
<keyword evidence="2" id="KW-0596">Phosphopantetheine</keyword>
<dbReference type="CDD" id="cd05930">
    <property type="entry name" value="A_NRPS"/>
    <property type="match status" value="4"/>
</dbReference>
<dbReference type="SUPFAM" id="SSF56801">
    <property type="entry name" value="Acetyl-CoA synthetase-like"/>
    <property type="match status" value="4"/>
</dbReference>
<dbReference type="SMART" id="SM00823">
    <property type="entry name" value="PKS_PP"/>
    <property type="match status" value="4"/>
</dbReference>
<dbReference type="SUPFAM" id="SSF47336">
    <property type="entry name" value="ACP-like"/>
    <property type="match status" value="4"/>
</dbReference>
<evidence type="ECO:0000256" key="1">
    <source>
        <dbReference type="ARBA" id="ARBA00001957"/>
    </source>
</evidence>
<dbReference type="Pfam" id="PF00975">
    <property type="entry name" value="Thioesterase"/>
    <property type="match status" value="1"/>
</dbReference>
<dbReference type="InterPro" id="IPR029058">
    <property type="entry name" value="AB_hydrolase_fold"/>
</dbReference>
<dbReference type="SUPFAM" id="SSF52777">
    <property type="entry name" value="CoA-dependent acyltransferases"/>
    <property type="match status" value="8"/>
</dbReference>
<evidence type="ECO:0000313" key="6">
    <source>
        <dbReference type="EMBL" id="PKZ63886.1"/>
    </source>
</evidence>
<feature type="region of interest" description="Disordered" evidence="4">
    <location>
        <begin position="371"/>
        <end position="399"/>
    </location>
</feature>
<dbReference type="STRING" id="2055.BCM27_19380"/>
<reference evidence="6 7" key="1">
    <citation type="submission" date="2017-12" db="EMBL/GenBank/DDBJ databases">
        <title>Phylogenetic diversity of female urinary microbiome.</title>
        <authorList>
            <person name="Thomas-White K."/>
            <person name="Wolfe A.J."/>
        </authorList>
    </citation>
    <scope>NUCLEOTIDE SEQUENCE [LARGE SCALE GENOMIC DNA]</scope>
    <source>
        <strain evidence="6 7">UMB0777</strain>
    </source>
</reference>
<accession>A0A2I1R432</accession>
<dbReference type="Pfam" id="PF00550">
    <property type="entry name" value="PP-binding"/>
    <property type="match status" value="4"/>
</dbReference>
<dbReference type="FunFam" id="2.30.38.10:FF:000001">
    <property type="entry name" value="Non-ribosomal peptide synthetase PvdI"/>
    <property type="match status" value="1"/>
</dbReference>
<evidence type="ECO:0000313" key="7">
    <source>
        <dbReference type="Proteomes" id="UP000234662"/>
    </source>
</evidence>
<dbReference type="GO" id="GO:0008610">
    <property type="term" value="P:lipid biosynthetic process"/>
    <property type="evidence" value="ECO:0007669"/>
    <property type="project" value="UniProtKB-ARBA"/>
</dbReference>
<dbReference type="GO" id="GO:0043041">
    <property type="term" value="P:amino acid activation for nonribosomal peptide biosynthetic process"/>
    <property type="evidence" value="ECO:0007669"/>
    <property type="project" value="TreeGrafter"/>
</dbReference>
<dbReference type="PANTHER" id="PTHR45527">
    <property type="entry name" value="NONRIBOSOMAL PEPTIDE SYNTHETASE"/>
    <property type="match status" value="1"/>
</dbReference>
<dbReference type="InterPro" id="IPR010071">
    <property type="entry name" value="AA_adenyl_dom"/>
</dbReference>
<dbReference type="Gene3D" id="3.30.300.30">
    <property type="match status" value="4"/>
</dbReference>
<dbReference type="InterPro" id="IPR009081">
    <property type="entry name" value="PP-bd_ACP"/>
</dbReference>
<dbReference type="Pfam" id="PF00501">
    <property type="entry name" value="AMP-binding"/>
    <property type="match status" value="4"/>
</dbReference>
<dbReference type="Gene3D" id="3.40.50.1820">
    <property type="entry name" value="alpha/beta hydrolase"/>
    <property type="match status" value="1"/>
</dbReference>
<dbReference type="Gene3D" id="3.40.50.980">
    <property type="match status" value="8"/>
</dbReference>
<dbReference type="InterPro" id="IPR001031">
    <property type="entry name" value="Thioesterase"/>
</dbReference>
<dbReference type="InterPro" id="IPR006162">
    <property type="entry name" value="Ppantetheine_attach_site"/>
</dbReference>
<dbReference type="GO" id="GO:0031177">
    <property type="term" value="F:phosphopantetheine binding"/>
    <property type="evidence" value="ECO:0007669"/>
    <property type="project" value="InterPro"/>
</dbReference>
<dbReference type="InterPro" id="IPR001242">
    <property type="entry name" value="Condensation_dom"/>
</dbReference>
<dbReference type="UniPathway" id="UPA00011"/>
<dbReference type="SUPFAM" id="SSF53474">
    <property type="entry name" value="alpha/beta-Hydrolases"/>
    <property type="match status" value="1"/>
</dbReference>
<feature type="compositionally biased region" description="Gly residues" evidence="4">
    <location>
        <begin position="387"/>
        <end position="396"/>
    </location>
</feature>
<dbReference type="GO" id="GO:0003824">
    <property type="term" value="F:catalytic activity"/>
    <property type="evidence" value="ECO:0007669"/>
    <property type="project" value="InterPro"/>
</dbReference>
<dbReference type="Gene3D" id="3.30.559.10">
    <property type="entry name" value="Chloramphenicol acetyltransferase-like domain"/>
    <property type="match status" value="4"/>
</dbReference>
<dbReference type="Proteomes" id="UP000234662">
    <property type="component" value="Unassembled WGS sequence"/>
</dbReference>
<dbReference type="InterPro" id="IPR023213">
    <property type="entry name" value="CAT-like_dom_sf"/>
</dbReference>
<name>A0A2I1R432_9ACTN</name>
<dbReference type="Gene3D" id="2.30.38.10">
    <property type="entry name" value="Luciferase, Domain 3"/>
    <property type="match status" value="4"/>
</dbReference>
<dbReference type="GO" id="GO:0044550">
    <property type="term" value="P:secondary metabolite biosynthetic process"/>
    <property type="evidence" value="ECO:0007669"/>
    <property type="project" value="TreeGrafter"/>
</dbReference>
<protein>
    <submittedName>
        <fullName evidence="6">Non-ribosomal peptide synthetase</fullName>
    </submittedName>
</protein>
<dbReference type="Gene3D" id="3.30.559.30">
    <property type="entry name" value="Nonribosomal peptide synthetase, condensation domain"/>
    <property type="match status" value="4"/>
</dbReference>
<dbReference type="InterPro" id="IPR020806">
    <property type="entry name" value="PKS_PP-bd"/>
</dbReference>
<dbReference type="FunFam" id="3.40.50.980:FF:000002">
    <property type="entry name" value="Enterobactin synthetase component F"/>
    <property type="match status" value="1"/>
</dbReference>
<evidence type="ECO:0000256" key="3">
    <source>
        <dbReference type="ARBA" id="ARBA00022553"/>
    </source>
</evidence>
<feature type="domain" description="Carrier" evidence="5">
    <location>
        <begin position="526"/>
        <end position="601"/>
    </location>
</feature>
<dbReference type="PANTHER" id="PTHR45527:SF1">
    <property type="entry name" value="FATTY ACID SYNTHASE"/>
    <property type="match status" value="1"/>
</dbReference>
<dbReference type="InterPro" id="IPR025110">
    <property type="entry name" value="AMP-bd_C"/>
</dbReference>
<dbReference type="EMBL" id="PKJC01000019">
    <property type="protein sequence ID" value="PKZ63886.1"/>
    <property type="molecule type" value="Genomic_DNA"/>
</dbReference>